<organism evidence="7 8">
    <name type="scientific">Seiridium unicorne</name>
    <dbReference type="NCBI Taxonomy" id="138068"/>
    <lineage>
        <taxon>Eukaryota</taxon>
        <taxon>Fungi</taxon>
        <taxon>Dikarya</taxon>
        <taxon>Ascomycota</taxon>
        <taxon>Pezizomycotina</taxon>
        <taxon>Sordariomycetes</taxon>
        <taxon>Xylariomycetidae</taxon>
        <taxon>Amphisphaeriales</taxon>
        <taxon>Sporocadaceae</taxon>
        <taxon>Seiridium</taxon>
    </lineage>
</organism>
<evidence type="ECO:0000256" key="4">
    <source>
        <dbReference type="ARBA" id="ARBA00023002"/>
    </source>
</evidence>
<protein>
    <submittedName>
        <fullName evidence="7">NADP-dependent alcohol dehydrogenase 6</fullName>
    </submittedName>
</protein>
<name>A0ABR2UNR9_9PEZI</name>
<comment type="caution">
    <text evidence="7">The sequence shown here is derived from an EMBL/GenBank/DDBJ whole genome shotgun (WGS) entry which is preliminary data.</text>
</comment>
<dbReference type="Gene3D" id="3.90.180.10">
    <property type="entry name" value="Medium-chain alcohol dehydrogenases, catalytic domain"/>
    <property type="match status" value="1"/>
</dbReference>
<dbReference type="SUPFAM" id="SSF50129">
    <property type="entry name" value="GroES-like"/>
    <property type="match status" value="1"/>
</dbReference>
<evidence type="ECO:0000313" key="8">
    <source>
        <dbReference type="Proteomes" id="UP001408356"/>
    </source>
</evidence>
<keyword evidence="8" id="KW-1185">Reference proteome</keyword>
<proteinExistence type="predicted"/>
<evidence type="ECO:0000259" key="5">
    <source>
        <dbReference type="Pfam" id="PF00107"/>
    </source>
</evidence>
<dbReference type="CDD" id="cd05283">
    <property type="entry name" value="CAD1"/>
    <property type="match status" value="1"/>
</dbReference>
<dbReference type="InterPro" id="IPR036291">
    <property type="entry name" value="NAD(P)-bd_dom_sf"/>
</dbReference>
<feature type="domain" description="Alcohol dehydrogenase-like N-terminal" evidence="6">
    <location>
        <begin position="33"/>
        <end position="170"/>
    </location>
</feature>
<evidence type="ECO:0000313" key="7">
    <source>
        <dbReference type="EMBL" id="KAK9416202.1"/>
    </source>
</evidence>
<dbReference type="InterPro" id="IPR011032">
    <property type="entry name" value="GroES-like_sf"/>
</dbReference>
<dbReference type="InterPro" id="IPR013154">
    <property type="entry name" value="ADH-like_N"/>
</dbReference>
<evidence type="ECO:0000259" key="6">
    <source>
        <dbReference type="Pfam" id="PF08240"/>
    </source>
</evidence>
<gene>
    <name evidence="7" type="ORF">SUNI508_09782</name>
</gene>
<keyword evidence="3" id="KW-0862">Zinc</keyword>
<dbReference type="Pfam" id="PF08240">
    <property type="entry name" value="ADH_N"/>
    <property type="match status" value="1"/>
</dbReference>
<dbReference type="SUPFAM" id="SSF51735">
    <property type="entry name" value="NAD(P)-binding Rossmann-fold domains"/>
    <property type="match status" value="1"/>
</dbReference>
<dbReference type="Proteomes" id="UP001408356">
    <property type="component" value="Unassembled WGS sequence"/>
</dbReference>
<dbReference type="InterPro" id="IPR013149">
    <property type="entry name" value="ADH-like_C"/>
</dbReference>
<keyword evidence="2" id="KW-0479">Metal-binding</keyword>
<reference evidence="7 8" key="1">
    <citation type="journal article" date="2024" name="J. Plant Pathol.">
        <title>Sequence and assembly of the genome of Seiridium unicorne, isolate CBS 538.82, causal agent of cypress canker disease.</title>
        <authorList>
            <person name="Scali E."/>
            <person name="Rocca G.D."/>
            <person name="Danti R."/>
            <person name="Garbelotto M."/>
            <person name="Barberini S."/>
            <person name="Baroncelli R."/>
            <person name="Emiliani G."/>
        </authorList>
    </citation>
    <scope>NUCLEOTIDE SEQUENCE [LARGE SCALE GENOMIC DNA]</scope>
    <source>
        <strain evidence="7 8">BM-138-508</strain>
    </source>
</reference>
<evidence type="ECO:0000256" key="2">
    <source>
        <dbReference type="ARBA" id="ARBA00022723"/>
    </source>
</evidence>
<sequence length="380" mass="41607">MPQYDQYTGFQVQSPDTWTEFHKNKFDVKPFGDYDVEIKIEACGVCSSDIHTVSGGWGDQLFPLAVGHGKTSHHLPVNSLAAYMCHPEIVGKALRVGPKVTLIKAGQRVGVGAQSYSCLDCRQCKNDNETYCTKQRDTYGAKWPDTGIVTQGGYSSHVRTHEHWVFPIPDELPSELAAPMLCAGITMYSPLVRNGAGPGKKVAIVGLGGLGHYGVLLAKALGAETWVISRTHSKEEDAKKMGADGFLATADKDWNVPHKMTFDLIVSTANAFGGEFDLSAYLSILDVHGKWVSVGLPENETLQIKPQDLISNGCLIGSSHLGSRREMLEMLKLAADKGIKSWVETVPISADNLSKTLQRLQKNDVRYRFTMVDYDKAFGA</sequence>
<feature type="domain" description="Alcohol dehydrogenase-like C-terminal" evidence="5">
    <location>
        <begin position="209"/>
        <end position="335"/>
    </location>
</feature>
<comment type="cofactor">
    <cofactor evidence="1">
        <name>Zn(2+)</name>
        <dbReference type="ChEBI" id="CHEBI:29105"/>
    </cofactor>
</comment>
<evidence type="ECO:0000256" key="1">
    <source>
        <dbReference type="ARBA" id="ARBA00001947"/>
    </source>
</evidence>
<keyword evidence="4" id="KW-0560">Oxidoreductase</keyword>
<accession>A0ABR2UNR9</accession>
<dbReference type="InterPro" id="IPR047109">
    <property type="entry name" value="CAD-like"/>
</dbReference>
<dbReference type="EMBL" id="JARVKF010000408">
    <property type="protein sequence ID" value="KAK9416202.1"/>
    <property type="molecule type" value="Genomic_DNA"/>
</dbReference>
<evidence type="ECO:0000256" key="3">
    <source>
        <dbReference type="ARBA" id="ARBA00022833"/>
    </source>
</evidence>
<dbReference type="Pfam" id="PF00107">
    <property type="entry name" value="ADH_zinc_N"/>
    <property type="match status" value="1"/>
</dbReference>
<dbReference type="Gene3D" id="3.40.50.720">
    <property type="entry name" value="NAD(P)-binding Rossmann-like Domain"/>
    <property type="match status" value="1"/>
</dbReference>
<dbReference type="PANTHER" id="PTHR42683">
    <property type="entry name" value="ALDEHYDE REDUCTASE"/>
    <property type="match status" value="1"/>
</dbReference>